<proteinExistence type="predicted"/>
<organism evidence="1 2">
    <name type="scientific">Pleurodeles waltl</name>
    <name type="common">Iberian ribbed newt</name>
    <dbReference type="NCBI Taxonomy" id="8319"/>
    <lineage>
        <taxon>Eukaryota</taxon>
        <taxon>Metazoa</taxon>
        <taxon>Chordata</taxon>
        <taxon>Craniata</taxon>
        <taxon>Vertebrata</taxon>
        <taxon>Euteleostomi</taxon>
        <taxon>Amphibia</taxon>
        <taxon>Batrachia</taxon>
        <taxon>Caudata</taxon>
        <taxon>Salamandroidea</taxon>
        <taxon>Salamandridae</taxon>
        <taxon>Pleurodelinae</taxon>
        <taxon>Pleurodeles</taxon>
    </lineage>
</organism>
<keyword evidence="2" id="KW-1185">Reference proteome</keyword>
<dbReference type="Proteomes" id="UP001066276">
    <property type="component" value="Chromosome 10"/>
</dbReference>
<accession>A0AAV7MBX1</accession>
<comment type="caution">
    <text evidence="1">The sequence shown here is derived from an EMBL/GenBank/DDBJ whole genome shotgun (WGS) entry which is preliminary data.</text>
</comment>
<evidence type="ECO:0000313" key="1">
    <source>
        <dbReference type="EMBL" id="KAJ1100589.1"/>
    </source>
</evidence>
<gene>
    <name evidence="1" type="ORF">NDU88_005670</name>
</gene>
<sequence>MRRGPFSLALVCSASPGCLMGTVDRVDTQLTLKGNHVASSGEKVYSEGASEIVKEKDSLLTTLQGPEGPEVELLEVGKDHLELLKNKEIYTTLVKNMQSGFVEQETYDAFQASQGEATSSLVGDEANPRHIAQTSEAGVEEIWT</sequence>
<protein>
    <submittedName>
        <fullName evidence="1">Uncharacterized protein</fullName>
    </submittedName>
</protein>
<evidence type="ECO:0000313" key="2">
    <source>
        <dbReference type="Proteomes" id="UP001066276"/>
    </source>
</evidence>
<dbReference type="AlphaFoldDB" id="A0AAV7MBX1"/>
<dbReference type="EMBL" id="JANPWB010000014">
    <property type="protein sequence ID" value="KAJ1100589.1"/>
    <property type="molecule type" value="Genomic_DNA"/>
</dbReference>
<name>A0AAV7MBX1_PLEWA</name>
<reference evidence="1" key="1">
    <citation type="journal article" date="2022" name="bioRxiv">
        <title>Sequencing and chromosome-scale assembly of the giantPleurodeles waltlgenome.</title>
        <authorList>
            <person name="Brown T."/>
            <person name="Elewa A."/>
            <person name="Iarovenko S."/>
            <person name="Subramanian E."/>
            <person name="Araus A.J."/>
            <person name="Petzold A."/>
            <person name="Susuki M."/>
            <person name="Suzuki K.-i.T."/>
            <person name="Hayashi T."/>
            <person name="Toyoda A."/>
            <person name="Oliveira C."/>
            <person name="Osipova E."/>
            <person name="Leigh N.D."/>
            <person name="Simon A."/>
            <person name="Yun M.H."/>
        </authorList>
    </citation>
    <scope>NUCLEOTIDE SEQUENCE</scope>
    <source>
        <strain evidence="1">20211129_DDA</strain>
        <tissue evidence="1">Liver</tissue>
    </source>
</reference>